<keyword evidence="7 9" id="KW-0548">Nucleotidyltransferase</keyword>
<dbReference type="Proteomes" id="UP000297225">
    <property type="component" value="Unassembled WGS sequence"/>
</dbReference>
<dbReference type="InterPro" id="IPR018294">
    <property type="entry name" value="ISPD_synthase_CS"/>
</dbReference>
<dbReference type="NCBIfam" id="TIGR00453">
    <property type="entry name" value="ispD"/>
    <property type="match status" value="1"/>
</dbReference>
<dbReference type="FunFam" id="3.90.550.10:FF:000003">
    <property type="entry name" value="2-C-methyl-D-erythritol 4-phosphate cytidylyltransferase"/>
    <property type="match status" value="1"/>
</dbReference>
<dbReference type="CDD" id="cd02516">
    <property type="entry name" value="CDP-ME_synthetase"/>
    <property type="match status" value="1"/>
</dbReference>
<comment type="pathway">
    <text evidence="2">Isoprenoid biosynthesis; isopentenyl diphosphate biosynthesis via DXP pathway; isopentenyl diphosphate from 1-deoxy-D-xylulose 5-phosphate: step 2/6.</text>
</comment>
<dbReference type="InterPro" id="IPR029044">
    <property type="entry name" value="Nucleotide-diphossugar_trans"/>
</dbReference>
<dbReference type="EMBL" id="SPNC01000015">
    <property type="protein sequence ID" value="TFH96664.1"/>
    <property type="molecule type" value="Genomic_DNA"/>
</dbReference>
<evidence type="ECO:0000256" key="4">
    <source>
        <dbReference type="ARBA" id="ARBA00012526"/>
    </source>
</evidence>
<dbReference type="EC" id="2.7.7.60" evidence="4"/>
<reference evidence="9 10" key="1">
    <citation type="submission" date="2019-03" db="EMBL/GenBank/DDBJ databases">
        <title>Porphyromonas levii Isolated from the Uterus of Dairy Cows.</title>
        <authorList>
            <person name="Francis A.M."/>
        </authorList>
    </citation>
    <scope>NUCLEOTIDE SEQUENCE [LARGE SCALE GENOMIC DNA]</scope>
    <source>
        <strain evidence="9 10">AF5678</strain>
    </source>
</reference>
<dbReference type="STRING" id="1122973.GCA_000379925_00074"/>
<dbReference type="Gene3D" id="3.90.550.10">
    <property type="entry name" value="Spore Coat Polysaccharide Biosynthesis Protein SpsA, Chain A"/>
    <property type="match status" value="1"/>
</dbReference>
<dbReference type="PANTHER" id="PTHR32125">
    <property type="entry name" value="2-C-METHYL-D-ERYTHRITOL 4-PHOSPHATE CYTIDYLYLTRANSFERASE, CHLOROPLASTIC"/>
    <property type="match status" value="1"/>
</dbReference>
<dbReference type="PANTHER" id="PTHR32125:SF4">
    <property type="entry name" value="2-C-METHYL-D-ERYTHRITOL 4-PHOSPHATE CYTIDYLYLTRANSFERASE, CHLOROPLASTIC"/>
    <property type="match status" value="1"/>
</dbReference>
<protein>
    <recommendedName>
        <fullName evidence="5">2-C-methyl-D-erythritol 4-phosphate cytidylyltransferase</fullName>
        <ecNumber evidence="4">2.7.7.60</ecNumber>
    </recommendedName>
</protein>
<keyword evidence="6 9" id="KW-0808">Transferase</keyword>
<dbReference type="UniPathway" id="UPA00056">
    <property type="reaction ID" value="UER00093"/>
</dbReference>
<dbReference type="SUPFAM" id="SSF53448">
    <property type="entry name" value="Nucleotide-diphospho-sugar transferases"/>
    <property type="match status" value="1"/>
</dbReference>
<evidence type="ECO:0000313" key="9">
    <source>
        <dbReference type="EMBL" id="TFH96664.1"/>
    </source>
</evidence>
<proteinExistence type="inferred from homology"/>
<evidence type="ECO:0000256" key="1">
    <source>
        <dbReference type="ARBA" id="ARBA00001282"/>
    </source>
</evidence>
<evidence type="ECO:0000256" key="3">
    <source>
        <dbReference type="ARBA" id="ARBA00009789"/>
    </source>
</evidence>
<keyword evidence="8" id="KW-0414">Isoprene biosynthesis</keyword>
<sequence>MKELSIIIVAGGKGLRMESNLPKQYLMLHVKPTLVWTIEHLFEAVDKSIDTEFILVRPKSDDDYVQDMMSRFLKKGIELKYADGGRERAESVRNGLDVASGSFVMVHDGVRPFVTNALLNRIWDAKMSGAVVPALPPTDSTRILTEEGLYRSIPRNGVRLIQTPQLFERELLRDSYKAYFSKPDSSCTDDASIVELYGGLAPSIVEGEEQNFKITTPKDLALATWCLSKRELNE</sequence>
<evidence type="ECO:0000256" key="2">
    <source>
        <dbReference type="ARBA" id="ARBA00004787"/>
    </source>
</evidence>
<organism evidence="9 10">
    <name type="scientific">Porphyromonas levii</name>
    <dbReference type="NCBI Taxonomy" id="28114"/>
    <lineage>
        <taxon>Bacteria</taxon>
        <taxon>Pseudomonadati</taxon>
        <taxon>Bacteroidota</taxon>
        <taxon>Bacteroidia</taxon>
        <taxon>Bacteroidales</taxon>
        <taxon>Porphyromonadaceae</taxon>
        <taxon>Porphyromonas</taxon>
    </lineage>
</organism>
<accession>A0A4Y8WRM0</accession>
<dbReference type="Pfam" id="PF01128">
    <property type="entry name" value="IspD"/>
    <property type="match status" value="1"/>
</dbReference>
<dbReference type="GO" id="GO:0019288">
    <property type="term" value="P:isopentenyl diphosphate biosynthetic process, methylerythritol 4-phosphate pathway"/>
    <property type="evidence" value="ECO:0007669"/>
    <property type="project" value="UniProtKB-UniPathway"/>
</dbReference>
<dbReference type="InterPro" id="IPR050088">
    <property type="entry name" value="IspD/TarI_cytidylyltransf_bact"/>
</dbReference>
<evidence type="ECO:0000256" key="8">
    <source>
        <dbReference type="ARBA" id="ARBA00023229"/>
    </source>
</evidence>
<comment type="caution">
    <text evidence="9">The sequence shown here is derived from an EMBL/GenBank/DDBJ whole genome shotgun (WGS) entry which is preliminary data.</text>
</comment>
<name>A0A4Y8WRM0_9PORP</name>
<dbReference type="PROSITE" id="PS01295">
    <property type="entry name" value="ISPD"/>
    <property type="match status" value="1"/>
</dbReference>
<evidence type="ECO:0000256" key="5">
    <source>
        <dbReference type="ARBA" id="ARBA00019056"/>
    </source>
</evidence>
<dbReference type="RefSeq" id="WP_134849166.1">
    <property type="nucleotide sequence ID" value="NZ_CP197400.1"/>
</dbReference>
<dbReference type="GO" id="GO:0050518">
    <property type="term" value="F:2-C-methyl-D-erythritol 4-phosphate cytidylyltransferase activity"/>
    <property type="evidence" value="ECO:0007669"/>
    <property type="project" value="UniProtKB-EC"/>
</dbReference>
<keyword evidence="10" id="KW-1185">Reference proteome</keyword>
<evidence type="ECO:0000313" key="10">
    <source>
        <dbReference type="Proteomes" id="UP000297225"/>
    </source>
</evidence>
<dbReference type="OrthoDB" id="9806837at2"/>
<dbReference type="AlphaFoldDB" id="A0A4Y8WRM0"/>
<evidence type="ECO:0000256" key="7">
    <source>
        <dbReference type="ARBA" id="ARBA00022695"/>
    </source>
</evidence>
<evidence type="ECO:0000256" key="6">
    <source>
        <dbReference type="ARBA" id="ARBA00022679"/>
    </source>
</evidence>
<dbReference type="InterPro" id="IPR034683">
    <property type="entry name" value="IspD/TarI"/>
</dbReference>
<dbReference type="InterPro" id="IPR001228">
    <property type="entry name" value="IspD"/>
</dbReference>
<gene>
    <name evidence="9" type="primary">ispD</name>
    <name evidence="9" type="ORF">E4P47_01880</name>
</gene>
<comment type="similarity">
    <text evidence="3">Belongs to the IspD/TarI cytidylyltransferase family. IspD subfamily.</text>
</comment>
<comment type="catalytic activity">
    <reaction evidence="1">
        <text>2-C-methyl-D-erythritol 4-phosphate + CTP + H(+) = 4-CDP-2-C-methyl-D-erythritol + diphosphate</text>
        <dbReference type="Rhea" id="RHEA:13429"/>
        <dbReference type="ChEBI" id="CHEBI:15378"/>
        <dbReference type="ChEBI" id="CHEBI:33019"/>
        <dbReference type="ChEBI" id="CHEBI:37563"/>
        <dbReference type="ChEBI" id="CHEBI:57823"/>
        <dbReference type="ChEBI" id="CHEBI:58262"/>
        <dbReference type="EC" id="2.7.7.60"/>
    </reaction>
</comment>